<dbReference type="RefSeq" id="WP_183312555.1">
    <property type="nucleotide sequence ID" value="NZ_JACIEW010000011.1"/>
</dbReference>
<dbReference type="SUPFAM" id="SSF56300">
    <property type="entry name" value="Metallo-dependent phosphatases"/>
    <property type="match status" value="1"/>
</dbReference>
<dbReference type="InterPro" id="IPR026336">
    <property type="entry name" value="PdeM-like"/>
</dbReference>
<name>A0A7W6IQ81_9HYPH</name>
<dbReference type="InterPro" id="IPR029052">
    <property type="entry name" value="Metallo-depent_PP-like"/>
</dbReference>
<dbReference type="Proteomes" id="UP000547011">
    <property type="component" value="Unassembled WGS sequence"/>
</dbReference>
<evidence type="ECO:0008006" key="3">
    <source>
        <dbReference type="Google" id="ProtNLM"/>
    </source>
</evidence>
<organism evidence="1 2">
    <name type="scientific">Devosia subaequoris</name>
    <dbReference type="NCBI Taxonomy" id="395930"/>
    <lineage>
        <taxon>Bacteria</taxon>
        <taxon>Pseudomonadati</taxon>
        <taxon>Pseudomonadota</taxon>
        <taxon>Alphaproteobacteria</taxon>
        <taxon>Hyphomicrobiales</taxon>
        <taxon>Devosiaceae</taxon>
        <taxon>Devosia</taxon>
    </lineage>
</organism>
<dbReference type="AlphaFoldDB" id="A0A7W6IQ81"/>
<comment type="caution">
    <text evidence="1">The sequence shown here is derived from an EMBL/GenBank/DDBJ whole genome shotgun (WGS) entry which is preliminary data.</text>
</comment>
<evidence type="ECO:0000313" key="1">
    <source>
        <dbReference type="EMBL" id="MBB4053806.1"/>
    </source>
</evidence>
<dbReference type="PANTHER" id="PTHR39323:SF1">
    <property type="entry name" value="BLR1149 PROTEIN"/>
    <property type="match status" value="1"/>
</dbReference>
<keyword evidence="2" id="KW-1185">Reference proteome</keyword>
<gene>
    <name evidence="1" type="ORF">GGR20_003473</name>
</gene>
<reference evidence="1 2" key="1">
    <citation type="submission" date="2020-08" db="EMBL/GenBank/DDBJ databases">
        <title>Genomic Encyclopedia of Type Strains, Phase IV (KMG-IV): sequencing the most valuable type-strain genomes for metagenomic binning, comparative biology and taxonomic classification.</title>
        <authorList>
            <person name="Goeker M."/>
        </authorList>
    </citation>
    <scope>NUCLEOTIDE SEQUENCE [LARGE SCALE GENOMIC DNA]</scope>
    <source>
        <strain evidence="1 2">DSM 23447</strain>
    </source>
</reference>
<accession>A0A7W6IQ81</accession>
<sequence length="235" mass="25672">MNNAVLADAIAEPALLRFAGHNFEPMSSGALYWRARQTLLVADLHFEKMASFARRGQMLPPYDTAMTLTRLEADLRRTGARELLSLGDSFHRPDSASLLTPADRMRLDSITEAVTCIWLSGNHDPVPHAIGGTCLPELELDGLLFSHEPRKGRTGLVSGHLHPAARVAINGRATRKPCFVHDNRLLILPAFGASTGALNILSPAFVGLFHWPALEVVMLGRDRTYPVPVNRLVGG</sequence>
<evidence type="ECO:0000313" key="2">
    <source>
        <dbReference type="Proteomes" id="UP000547011"/>
    </source>
</evidence>
<dbReference type="NCBIfam" id="TIGR04123">
    <property type="entry name" value="P_estr_lig_assc"/>
    <property type="match status" value="1"/>
</dbReference>
<dbReference type="EMBL" id="JACIEW010000011">
    <property type="protein sequence ID" value="MBB4053806.1"/>
    <property type="molecule type" value="Genomic_DNA"/>
</dbReference>
<proteinExistence type="predicted"/>
<dbReference type="PANTHER" id="PTHR39323">
    <property type="entry name" value="BLR1149 PROTEIN"/>
    <property type="match status" value="1"/>
</dbReference>
<protein>
    <recommendedName>
        <fullName evidence="3">Ligase-associated DNA damage response endonuclease PdeM</fullName>
    </recommendedName>
</protein>